<feature type="domain" description="Sulfatase-modifying factor enzyme-like" evidence="1">
    <location>
        <begin position="234"/>
        <end position="459"/>
    </location>
</feature>
<dbReference type="Pfam" id="PF03781">
    <property type="entry name" value="FGE-sulfatase"/>
    <property type="match status" value="2"/>
</dbReference>
<name>A0A916XUS9_9FLAO</name>
<reference evidence="2" key="1">
    <citation type="journal article" date="2014" name="Int. J. Syst. Evol. Microbiol.">
        <title>Complete genome sequence of Corynebacterium casei LMG S-19264T (=DSM 44701T), isolated from a smear-ripened cheese.</title>
        <authorList>
            <consortium name="US DOE Joint Genome Institute (JGI-PGF)"/>
            <person name="Walter F."/>
            <person name="Albersmeier A."/>
            <person name="Kalinowski J."/>
            <person name="Ruckert C."/>
        </authorList>
    </citation>
    <scope>NUCLEOTIDE SEQUENCE</scope>
    <source>
        <strain evidence="2">CGMCC 1.12506</strain>
    </source>
</reference>
<feature type="domain" description="Sulfatase-modifying factor enzyme-like" evidence="1">
    <location>
        <begin position="46"/>
        <end position="104"/>
    </location>
</feature>
<dbReference type="EMBL" id="BMFG01000001">
    <property type="protein sequence ID" value="GGD13986.1"/>
    <property type="molecule type" value="Genomic_DNA"/>
</dbReference>
<evidence type="ECO:0000313" key="2">
    <source>
        <dbReference type="EMBL" id="GGD13986.1"/>
    </source>
</evidence>
<dbReference type="InterPro" id="IPR005532">
    <property type="entry name" value="SUMF_dom"/>
</dbReference>
<evidence type="ECO:0000259" key="1">
    <source>
        <dbReference type="Pfam" id="PF03781"/>
    </source>
</evidence>
<dbReference type="SUPFAM" id="SSF56436">
    <property type="entry name" value="C-type lectin-like"/>
    <property type="match status" value="1"/>
</dbReference>
<keyword evidence="3" id="KW-1185">Reference proteome</keyword>
<dbReference type="PANTHER" id="PTHR23150">
    <property type="entry name" value="SULFATASE MODIFYING FACTOR 1, 2"/>
    <property type="match status" value="1"/>
</dbReference>
<sequence>MITQIYMKKFIAFSTLSFLLIGCSSGDKGELVGVPGKKWHPEKPYGMTLVPGGAYIMGKSDDDLANVLDAPTKTVTVRSFYMDETEITNSEYREFVEWVKDSTIRVRLAILADELGQTSTTSGKGSGKKGGASIGDYAFKDTDPENMTPYDKYMYENYYSMGTEEDPYAGRRLNRSVKLHTDTSKYPDEYYVEVMDSLYLPASESYNGLRTMDVNKLKFRYTWMDIQAAAKAKTGKRSEFIRSENVPIYPDTTAWIKDFEYSYNEPMHNDYFWHQAYSDYPVVGVSWTQAKAFCAWRTLKKNIYIKSKKNKRDQINSFRLPTEAEWEYAARGGLESATYPWGSNYAKNDRACYLANFKPNRGDYAADGALYTVEAKSYEPNNYNLYNMAGNVSEWTDSSYDAASYEYVSTMNPTVGDLKNKRKVIRGGSWKDVAYFLQVSSRDYEYADSARSYIGFRTVQDYMGTQVTRNANNTGRAR</sequence>
<dbReference type="InterPro" id="IPR051043">
    <property type="entry name" value="Sulfatase_Mod_Factor_Kinase"/>
</dbReference>
<organism evidence="2 3">
    <name type="scientific">Flavobacterium orientale</name>
    <dbReference type="NCBI Taxonomy" id="1756020"/>
    <lineage>
        <taxon>Bacteria</taxon>
        <taxon>Pseudomonadati</taxon>
        <taxon>Bacteroidota</taxon>
        <taxon>Flavobacteriia</taxon>
        <taxon>Flavobacteriales</taxon>
        <taxon>Flavobacteriaceae</taxon>
        <taxon>Flavobacterium</taxon>
    </lineage>
</organism>
<accession>A0A916XUS9</accession>
<dbReference type="InterPro" id="IPR042095">
    <property type="entry name" value="SUMF_sf"/>
</dbReference>
<dbReference type="PANTHER" id="PTHR23150:SF19">
    <property type="entry name" value="FORMYLGLYCINE-GENERATING ENZYME"/>
    <property type="match status" value="1"/>
</dbReference>
<dbReference type="AlphaFoldDB" id="A0A916XUS9"/>
<protein>
    <submittedName>
        <fullName evidence="2">Gliding motility lipoprotein GldK</fullName>
    </submittedName>
</protein>
<comment type="caution">
    <text evidence="2">The sequence shown here is derived from an EMBL/GenBank/DDBJ whole genome shotgun (WGS) entry which is preliminary data.</text>
</comment>
<gene>
    <name evidence="2" type="primary">gldK</name>
    <name evidence="2" type="ORF">GCM10011343_01290</name>
</gene>
<dbReference type="InterPro" id="IPR016187">
    <property type="entry name" value="CTDL_fold"/>
</dbReference>
<dbReference type="GO" id="GO:0120147">
    <property type="term" value="F:formylglycine-generating oxidase activity"/>
    <property type="evidence" value="ECO:0007669"/>
    <property type="project" value="TreeGrafter"/>
</dbReference>
<keyword evidence="2" id="KW-0449">Lipoprotein</keyword>
<proteinExistence type="predicted"/>
<reference evidence="2" key="2">
    <citation type="submission" date="2020-09" db="EMBL/GenBank/DDBJ databases">
        <authorList>
            <person name="Sun Q."/>
            <person name="Zhou Y."/>
        </authorList>
    </citation>
    <scope>NUCLEOTIDE SEQUENCE</scope>
    <source>
        <strain evidence="2">CGMCC 1.12506</strain>
    </source>
</reference>
<evidence type="ECO:0000313" key="3">
    <source>
        <dbReference type="Proteomes" id="UP000625735"/>
    </source>
</evidence>
<dbReference type="NCBIfam" id="TIGR03525">
    <property type="entry name" value="GldK"/>
    <property type="match status" value="1"/>
</dbReference>
<dbReference type="Proteomes" id="UP000625735">
    <property type="component" value="Unassembled WGS sequence"/>
</dbReference>
<dbReference type="Gene3D" id="3.90.1580.10">
    <property type="entry name" value="paralog of FGE (formylglycine-generating enzyme)"/>
    <property type="match status" value="2"/>
</dbReference>
<dbReference type="InterPro" id="IPR019866">
    <property type="entry name" value="Glid_motil-assoc_lipo_GldK"/>
</dbReference>